<dbReference type="AlphaFoldDB" id="A0A3B0CNG5"/>
<reference evidence="1 2" key="1">
    <citation type="journal article" date="2007" name="Int. J. Syst. Evol. Microbiol.">
        <title>Paenibacillus ginsengarvi sp. nov., isolated from soil from ginseng cultivation.</title>
        <authorList>
            <person name="Yoon M.H."/>
            <person name="Ten L.N."/>
            <person name="Im W.T."/>
        </authorList>
    </citation>
    <scope>NUCLEOTIDE SEQUENCE [LARGE SCALE GENOMIC DNA]</scope>
    <source>
        <strain evidence="1 2">KCTC 13059</strain>
    </source>
</reference>
<evidence type="ECO:0000313" key="1">
    <source>
        <dbReference type="EMBL" id="RKN86278.1"/>
    </source>
</evidence>
<dbReference type="EMBL" id="RBAH01000002">
    <property type="protein sequence ID" value="RKN86278.1"/>
    <property type="molecule type" value="Genomic_DNA"/>
</dbReference>
<comment type="caution">
    <text evidence="1">The sequence shown here is derived from an EMBL/GenBank/DDBJ whole genome shotgun (WGS) entry which is preliminary data.</text>
</comment>
<dbReference type="RefSeq" id="WP_120745969.1">
    <property type="nucleotide sequence ID" value="NZ_RBAH01000002.1"/>
</dbReference>
<name>A0A3B0CNG5_9BACL</name>
<dbReference type="Proteomes" id="UP000282311">
    <property type="component" value="Unassembled WGS sequence"/>
</dbReference>
<protein>
    <recommendedName>
        <fullName evidence="3">Beta-galactosidase trimerisation domain-containing protein</fullName>
    </recommendedName>
</protein>
<gene>
    <name evidence="1" type="ORF">D7M11_04505</name>
</gene>
<dbReference type="OrthoDB" id="2484405at2"/>
<evidence type="ECO:0008006" key="3">
    <source>
        <dbReference type="Google" id="ProtNLM"/>
    </source>
</evidence>
<sequence length="709" mass="80967">MNETRQNHEMFIWTPLIGFDKEQEDRGVADYYANIGFRPDGISLFLFSPDIVHQHEDGMERERVLPPDNCNYYGNVRNEIRDIQQWTNFELRELVAGLEDRGAATYMGLMGVYVDKDPSHPSHYNTGHREWLADHKELMGIWTVGHASLHVLKRFKDGTYYEDFFLAKVRRALNDYGFSGLHVADNFCPPGSAGSAKNGDYSDDMIDQFTTHTGIKLPAEISYSVDDRDLEGIQRRGTYIWNRYKREWLSFLTWRWAAFWEKVCRGLHEDGKKVIVNNAWCSEPFEAIYRYGIDYKKLYEAGVDYIAAESVATSVHMARELGPYRMYNYMTMPTLMKAYVPEGKLICLNGVKDSTEEWSTVGHFASNVEREIYSLTHYFVHTRDGLKRSMDGFLVCLGDGLTRDEWAWLRERWDIGFAELPRTVLTPTVIWSDRAMHELLPEYIETKRWSMHKTIYEFAKAGGQIGAVARIEDLDIVSGPIFIPNIDLMSEAEIERISAYDRGPIICTSPSDRRFRLPGTLEPDISFQDPIAGFKLRISGYRMGYLDYADITATLGEDDESPDVEGDPRYAEDPGIWRLDLVYRKASTGFVRACGKLLRAAYASAGDLSADTQHPLLPMRMSDGTIRLLIGNDNRLQYRLPVVRTKRAVERVASKSTFPALPVKLVDREGHTIVPRSDRSHESIVSGGFIAKIPPGGMTIFDVALAEEE</sequence>
<keyword evidence="2" id="KW-1185">Reference proteome</keyword>
<evidence type="ECO:0000313" key="2">
    <source>
        <dbReference type="Proteomes" id="UP000282311"/>
    </source>
</evidence>
<organism evidence="1 2">
    <name type="scientific">Paenibacillus ginsengarvi</name>
    <dbReference type="NCBI Taxonomy" id="400777"/>
    <lineage>
        <taxon>Bacteria</taxon>
        <taxon>Bacillati</taxon>
        <taxon>Bacillota</taxon>
        <taxon>Bacilli</taxon>
        <taxon>Bacillales</taxon>
        <taxon>Paenibacillaceae</taxon>
        <taxon>Paenibacillus</taxon>
    </lineage>
</organism>
<accession>A0A3B0CNG5</accession>
<proteinExistence type="predicted"/>